<dbReference type="AlphaFoldDB" id="A0A516SHJ4"/>
<dbReference type="EMBL" id="CP041730">
    <property type="protein sequence ID" value="QDQ27595.1"/>
    <property type="molecule type" value="Genomic_DNA"/>
</dbReference>
<proteinExistence type="predicted"/>
<name>A0A516SHJ4_9NEIS</name>
<dbReference type="Proteomes" id="UP000317550">
    <property type="component" value="Chromosome"/>
</dbReference>
<protein>
    <recommendedName>
        <fullName evidence="3">6-phosphogluconate dehydrogenase</fullName>
    </recommendedName>
</protein>
<accession>A0A516SHJ4</accession>
<gene>
    <name evidence="1" type="ORF">FNU76_15215</name>
</gene>
<evidence type="ECO:0000313" key="2">
    <source>
        <dbReference type="Proteomes" id="UP000317550"/>
    </source>
</evidence>
<reference evidence="2" key="1">
    <citation type="submission" date="2019-07" db="EMBL/GenBank/DDBJ databases">
        <title>Chitinimonas sp. nov., isolated from Ny-Alesund, arctica soil.</title>
        <authorList>
            <person name="Xu Q."/>
            <person name="Peng F."/>
        </authorList>
    </citation>
    <scope>NUCLEOTIDE SEQUENCE [LARGE SCALE GENOMIC DNA]</scope>
    <source>
        <strain evidence="2">R3-44</strain>
    </source>
</reference>
<dbReference type="OrthoDB" id="9794557at2"/>
<dbReference type="KEGG" id="cari:FNU76_15215"/>
<dbReference type="RefSeq" id="WP_144278988.1">
    <property type="nucleotide sequence ID" value="NZ_CP041730.1"/>
</dbReference>
<evidence type="ECO:0008006" key="3">
    <source>
        <dbReference type="Google" id="ProtNLM"/>
    </source>
</evidence>
<organism evidence="1 2">
    <name type="scientific">Chitinimonas arctica</name>
    <dbReference type="NCBI Taxonomy" id="2594795"/>
    <lineage>
        <taxon>Bacteria</taxon>
        <taxon>Pseudomonadati</taxon>
        <taxon>Pseudomonadota</taxon>
        <taxon>Betaproteobacteria</taxon>
        <taxon>Neisseriales</taxon>
        <taxon>Chitinibacteraceae</taxon>
        <taxon>Chitinimonas</taxon>
    </lineage>
</organism>
<sequence>MPTSFASFRWGRWLSAVLLLIALLGAAYVWAVLNWNYAEGERAGFVQKLSRKGWICKTWEGELAIINMPGTLTEKFTFTVHDEKLVTAINNSLGRKVTLYYEQHVGVPTSCFGDTMYYITRVRTVD</sequence>
<evidence type="ECO:0000313" key="1">
    <source>
        <dbReference type="EMBL" id="QDQ27595.1"/>
    </source>
</evidence>
<keyword evidence="2" id="KW-1185">Reference proteome</keyword>